<keyword evidence="2" id="KW-0813">Transport</keyword>
<evidence type="ECO:0000256" key="4">
    <source>
        <dbReference type="ARBA" id="ARBA00022729"/>
    </source>
</evidence>
<feature type="coiled-coil region" evidence="5">
    <location>
        <begin position="171"/>
        <end position="198"/>
    </location>
</feature>
<dbReference type="GO" id="GO:0030313">
    <property type="term" value="C:cell envelope"/>
    <property type="evidence" value="ECO:0007669"/>
    <property type="project" value="UniProtKB-SubCell"/>
</dbReference>
<dbReference type="Proteomes" id="UP000244201">
    <property type="component" value="Chromosome"/>
</dbReference>
<accession>A0A2R4SWK2</accession>
<dbReference type="GO" id="GO:0030001">
    <property type="term" value="P:metal ion transport"/>
    <property type="evidence" value="ECO:0007669"/>
    <property type="project" value="InterPro"/>
</dbReference>
<proteinExistence type="predicted"/>
<dbReference type="PANTHER" id="PTHR42953">
    <property type="entry name" value="HIGH-AFFINITY ZINC UPTAKE SYSTEM PROTEIN ZNUA-RELATED"/>
    <property type="match status" value="1"/>
</dbReference>
<sequence>MTRMQSSARSPALLVGVAVALISGCGSSVNAASVDSSPSATPSSVIPVVASTNVYGDIVVQIGADKVDVVSIISDPAQDPHSYEASAQNQLVLSKAKVVVENGGGYDDFVGRMLRSAKNSSADVIDAVDVSGKTPSAGGELNEHVWYDFPTVGKLADRIADSLAKAAPADADVFQQNAKTFKEELTSLQDKEARIEADHAGAAVAVTEPVPLYLVEASGLRNSTPSDFSEAVEEGDEVSPRTLQHTLELFTNKQVEALVYNEQTAGAQTEKVKQAAEDNSIPVVPMTETLPQGEDYISWMTANVDALKSALDS</sequence>
<keyword evidence="4 6" id="KW-0732">Signal</keyword>
<name>A0A2R4SWK2_9ACTN</name>
<dbReference type="PANTHER" id="PTHR42953:SF1">
    <property type="entry name" value="METAL-BINDING PROTEIN HI_0362-RELATED"/>
    <property type="match status" value="1"/>
</dbReference>
<dbReference type="Pfam" id="PF01297">
    <property type="entry name" value="ZnuA"/>
    <property type="match status" value="1"/>
</dbReference>
<dbReference type="Gene3D" id="3.40.50.1980">
    <property type="entry name" value="Nitrogenase molybdenum iron protein domain"/>
    <property type="match status" value="2"/>
</dbReference>
<evidence type="ECO:0000256" key="6">
    <source>
        <dbReference type="SAM" id="SignalP"/>
    </source>
</evidence>
<protein>
    <submittedName>
        <fullName evidence="7">ABC transporter substrate-binding protein</fullName>
    </submittedName>
</protein>
<keyword evidence="3" id="KW-0479">Metal-binding</keyword>
<keyword evidence="8" id="KW-1185">Reference proteome</keyword>
<evidence type="ECO:0000313" key="8">
    <source>
        <dbReference type="Proteomes" id="UP000244201"/>
    </source>
</evidence>
<comment type="subcellular location">
    <subcellularLocation>
        <location evidence="1">Cell envelope</location>
    </subcellularLocation>
</comment>
<dbReference type="OrthoDB" id="9810636at2"/>
<dbReference type="InterPro" id="IPR006127">
    <property type="entry name" value="ZnuA-like"/>
</dbReference>
<feature type="signal peptide" evidence="6">
    <location>
        <begin position="1"/>
        <end position="31"/>
    </location>
</feature>
<dbReference type="InterPro" id="IPR050492">
    <property type="entry name" value="Bact_metal-bind_prot9"/>
</dbReference>
<dbReference type="KEGG" id="slk:SLUN_02360"/>
<dbReference type="GO" id="GO:0046872">
    <property type="term" value="F:metal ion binding"/>
    <property type="evidence" value="ECO:0007669"/>
    <property type="project" value="UniProtKB-KW"/>
</dbReference>
<dbReference type="SUPFAM" id="SSF53807">
    <property type="entry name" value="Helical backbone' metal receptor"/>
    <property type="match status" value="1"/>
</dbReference>
<evidence type="ECO:0000256" key="3">
    <source>
        <dbReference type="ARBA" id="ARBA00022723"/>
    </source>
</evidence>
<keyword evidence="5" id="KW-0175">Coiled coil</keyword>
<evidence type="ECO:0000256" key="1">
    <source>
        <dbReference type="ARBA" id="ARBA00004196"/>
    </source>
</evidence>
<evidence type="ECO:0000256" key="2">
    <source>
        <dbReference type="ARBA" id="ARBA00022448"/>
    </source>
</evidence>
<reference evidence="7 8" key="1">
    <citation type="submission" date="2018-01" db="EMBL/GenBank/DDBJ databases">
        <title>Complete genome sequence of Streptomyces lunaelactis MM109T, a Ferroverdin A producer isolated from cave moonmilk deposits.</title>
        <authorList>
            <person name="Naome A."/>
            <person name="Martinet L."/>
            <person name="Maciejewska M."/>
            <person name="Anderssen S."/>
            <person name="Adam D."/>
            <person name="Tenconi E."/>
            <person name="Deflandre B."/>
            <person name="Arguelles-Arias A."/>
            <person name="Calusinska M."/>
            <person name="Copieters W."/>
            <person name="Karim L."/>
            <person name="Hanikenne M."/>
            <person name="Baurain D."/>
            <person name="van Wezel G."/>
            <person name="Smargiasso N."/>
            <person name="de Pauw E."/>
            <person name="Delfosse P."/>
            <person name="Rigali S."/>
        </authorList>
    </citation>
    <scope>NUCLEOTIDE SEQUENCE [LARGE SCALE GENOMIC DNA]</scope>
    <source>
        <strain evidence="7 8">MM109</strain>
    </source>
</reference>
<gene>
    <name evidence="7" type="ORF">SLUN_02360</name>
</gene>
<organism evidence="7 8">
    <name type="scientific">Streptomyces lunaelactis</name>
    <dbReference type="NCBI Taxonomy" id="1535768"/>
    <lineage>
        <taxon>Bacteria</taxon>
        <taxon>Bacillati</taxon>
        <taxon>Actinomycetota</taxon>
        <taxon>Actinomycetes</taxon>
        <taxon>Kitasatosporales</taxon>
        <taxon>Streptomycetaceae</taxon>
        <taxon>Streptomyces</taxon>
    </lineage>
</organism>
<dbReference type="PROSITE" id="PS51257">
    <property type="entry name" value="PROKAR_LIPOPROTEIN"/>
    <property type="match status" value="1"/>
</dbReference>
<evidence type="ECO:0000256" key="5">
    <source>
        <dbReference type="SAM" id="Coils"/>
    </source>
</evidence>
<dbReference type="EMBL" id="CP026304">
    <property type="protein sequence ID" value="AVZ71249.1"/>
    <property type="molecule type" value="Genomic_DNA"/>
</dbReference>
<dbReference type="AlphaFoldDB" id="A0A2R4SWK2"/>
<feature type="chain" id="PRO_5015340711" evidence="6">
    <location>
        <begin position="32"/>
        <end position="313"/>
    </location>
</feature>
<evidence type="ECO:0000313" key="7">
    <source>
        <dbReference type="EMBL" id="AVZ71249.1"/>
    </source>
</evidence>